<gene>
    <name evidence="1" type="ORF">HUJ06_020331</name>
</gene>
<reference evidence="1 2" key="1">
    <citation type="journal article" date="2020" name="Mol. Biol. Evol.">
        <title>Distinct Expression and Methylation Patterns for Genes with Different Fates following a Single Whole-Genome Duplication in Flowering Plants.</title>
        <authorList>
            <person name="Shi T."/>
            <person name="Rahmani R.S."/>
            <person name="Gugger P.F."/>
            <person name="Wang M."/>
            <person name="Li H."/>
            <person name="Zhang Y."/>
            <person name="Li Z."/>
            <person name="Wang Q."/>
            <person name="Van de Peer Y."/>
            <person name="Marchal K."/>
            <person name="Chen J."/>
        </authorList>
    </citation>
    <scope>NUCLEOTIDE SEQUENCE [LARGE SCALE GENOMIC DNA]</scope>
    <source>
        <tissue evidence="1">Leaf</tissue>
    </source>
</reference>
<protein>
    <submittedName>
        <fullName evidence="1">Uncharacterized protein</fullName>
    </submittedName>
</protein>
<evidence type="ECO:0000313" key="1">
    <source>
        <dbReference type="EMBL" id="DAD18868.1"/>
    </source>
</evidence>
<accession>A0A822XMW9</accession>
<comment type="caution">
    <text evidence="1">The sequence shown here is derived from an EMBL/GenBank/DDBJ whole genome shotgun (WGS) entry which is preliminary data.</text>
</comment>
<name>A0A822XMW9_NELNU</name>
<dbReference type="Proteomes" id="UP000607653">
    <property type="component" value="Unassembled WGS sequence"/>
</dbReference>
<evidence type="ECO:0000313" key="2">
    <source>
        <dbReference type="Proteomes" id="UP000607653"/>
    </source>
</evidence>
<dbReference type="EMBL" id="DUZY01000001">
    <property type="protein sequence ID" value="DAD18868.1"/>
    <property type="molecule type" value="Genomic_DNA"/>
</dbReference>
<dbReference type="AlphaFoldDB" id="A0A822XMW9"/>
<proteinExistence type="predicted"/>
<sequence>MASNSAFEFFDCFSLRGGTSLIIKLIEAWTFHRFDASKLGPLVKISWSLFLVYLYQMYGEFDMQRKDPTS</sequence>
<organism evidence="1 2">
    <name type="scientific">Nelumbo nucifera</name>
    <name type="common">Sacred lotus</name>
    <dbReference type="NCBI Taxonomy" id="4432"/>
    <lineage>
        <taxon>Eukaryota</taxon>
        <taxon>Viridiplantae</taxon>
        <taxon>Streptophyta</taxon>
        <taxon>Embryophyta</taxon>
        <taxon>Tracheophyta</taxon>
        <taxon>Spermatophyta</taxon>
        <taxon>Magnoliopsida</taxon>
        <taxon>Proteales</taxon>
        <taxon>Nelumbonaceae</taxon>
        <taxon>Nelumbo</taxon>
    </lineage>
</organism>
<keyword evidence="2" id="KW-1185">Reference proteome</keyword>